<gene>
    <name evidence="2" type="ORF">PISMIDRAFT_18405</name>
</gene>
<evidence type="ECO:0000256" key="1">
    <source>
        <dbReference type="SAM" id="MobiDB-lite"/>
    </source>
</evidence>
<name>A0A0C9YRE3_9AGAM</name>
<feature type="compositionally biased region" description="Polar residues" evidence="1">
    <location>
        <begin position="1"/>
        <end position="14"/>
    </location>
</feature>
<keyword evidence="3" id="KW-1185">Reference proteome</keyword>
<protein>
    <submittedName>
        <fullName evidence="2">Unplaced genomic scaffold scaffold_355, whole genome shotgun sequence</fullName>
    </submittedName>
</protein>
<dbReference type="HOGENOM" id="CLU_075126_0_0_1"/>
<feature type="region of interest" description="Disordered" evidence="1">
    <location>
        <begin position="1"/>
        <end position="31"/>
    </location>
</feature>
<dbReference type="EMBL" id="KN834039">
    <property type="protein sequence ID" value="KIK12892.1"/>
    <property type="molecule type" value="Genomic_DNA"/>
</dbReference>
<feature type="compositionally biased region" description="Basic and acidic residues" evidence="1">
    <location>
        <begin position="288"/>
        <end position="297"/>
    </location>
</feature>
<evidence type="ECO:0000313" key="2">
    <source>
        <dbReference type="EMBL" id="KIK12892.1"/>
    </source>
</evidence>
<feature type="compositionally biased region" description="Acidic residues" evidence="1">
    <location>
        <begin position="305"/>
        <end position="321"/>
    </location>
</feature>
<dbReference type="STRING" id="765257.A0A0C9YRE3"/>
<organism evidence="2 3">
    <name type="scientific">Pisolithus microcarpus 441</name>
    <dbReference type="NCBI Taxonomy" id="765257"/>
    <lineage>
        <taxon>Eukaryota</taxon>
        <taxon>Fungi</taxon>
        <taxon>Dikarya</taxon>
        <taxon>Basidiomycota</taxon>
        <taxon>Agaricomycotina</taxon>
        <taxon>Agaricomycetes</taxon>
        <taxon>Agaricomycetidae</taxon>
        <taxon>Boletales</taxon>
        <taxon>Sclerodermatineae</taxon>
        <taxon>Pisolithaceae</taxon>
        <taxon>Pisolithus</taxon>
    </lineage>
</organism>
<reference evidence="2 3" key="1">
    <citation type="submission" date="2014-04" db="EMBL/GenBank/DDBJ databases">
        <authorList>
            <consortium name="DOE Joint Genome Institute"/>
            <person name="Kuo A."/>
            <person name="Kohler A."/>
            <person name="Costa M.D."/>
            <person name="Nagy L.G."/>
            <person name="Floudas D."/>
            <person name="Copeland A."/>
            <person name="Barry K.W."/>
            <person name="Cichocki N."/>
            <person name="Veneault-Fourrey C."/>
            <person name="LaButti K."/>
            <person name="Lindquist E.A."/>
            <person name="Lipzen A."/>
            <person name="Lundell T."/>
            <person name="Morin E."/>
            <person name="Murat C."/>
            <person name="Sun H."/>
            <person name="Tunlid A."/>
            <person name="Henrissat B."/>
            <person name="Grigoriev I.V."/>
            <person name="Hibbett D.S."/>
            <person name="Martin F."/>
            <person name="Nordberg H.P."/>
            <person name="Cantor M.N."/>
            <person name="Hua S.X."/>
        </authorList>
    </citation>
    <scope>NUCLEOTIDE SEQUENCE [LARGE SCALE GENOMIC DNA]</scope>
    <source>
        <strain evidence="2 3">441</strain>
    </source>
</reference>
<dbReference type="AlphaFoldDB" id="A0A0C9YRE3"/>
<proteinExistence type="predicted"/>
<dbReference type="Proteomes" id="UP000054018">
    <property type="component" value="Unassembled WGS sequence"/>
</dbReference>
<feature type="compositionally biased region" description="Low complexity" evidence="1">
    <location>
        <begin position="108"/>
        <end position="118"/>
    </location>
</feature>
<reference evidence="3" key="2">
    <citation type="submission" date="2015-01" db="EMBL/GenBank/DDBJ databases">
        <title>Evolutionary Origins and Diversification of the Mycorrhizal Mutualists.</title>
        <authorList>
            <consortium name="DOE Joint Genome Institute"/>
            <consortium name="Mycorrhizal Genomics Consortium"/>
            <person name="Kohler A."/>
            <person name="Kuo A."/>
            <person name="Nagy L.G."/>
            <person name="Floudas D."/>
            <person name="Copeland A."/>
            <person name="Barry K.W."/>
            <person name="Cichocki N."/>
            <person name="Veneault-Fourrey C."/>
            <person name="LaButti K."/>
            <person name="Lindquist E.A."/>
            <person name="Lipzen A."/>
            <person name="Lundell T."/>
            <person name="Morin E."/>
            <person name="Murat C."/>
            <person name="Riley R."/>
            <person name="Ohm R."/>
            <person name="Sun H."/>
            <person name="Tunlid A."/>
            <person name="Henrissat B."/>
            <person name="Grigoriev I.V."/>
            <person name="Hibbett D.S."/>
            <person name="Martin F."/>
        </authorList>
    </citation>
    <scope>NUCLEOTIDE SEQUENCE [LARGE SCALE GENOMIC DNA]</scope>
    <source>
        <strain evidence="3">441</strain>
    </source>
</reference>
<accession>A0A0C9YRE3</accession>
<feature type="region of interest" description="Disordered" evidence="1">
    <location>
        <begin position="208"/>
        <end position="243"/>
    </location>
</feature>
<feature type="compositionally biased region" description="Basic and acidic residues" evidence="1">
    <location>
        <begin position="52"/>
        <end position="102"/>
    </location>
</feature>
<feature type="region of interest" description="Disordered" evidence="1">
    <location>
        <begin position="288"/>
        <end position="321"/>
    </location>
</feature>
<feature type="region of interest" description="Disordered" evidence="1">
    <location>
        <begin position="52"/>
        <end position="129"/>
    </location>
</feature>
<sequence length="321" mass="35134">MTTRHSSSDLNAPTSEGHPAQPINWKTFADDQLVPSASDSIDVEIGKINELARRQRERAVTRRLQKEDEERRRKVEEESRRKEEEDAKNRRLQEEAKARQMAEEAESAKAAVEVSVHAGVDAEEEGVDDGAVAAKTVSRAPSARVSAFQVNRAFALIPSESATLYHGAPVTRSQPCASCITSRQPCFDLPNSRSKQCARCLQQKKGCRLPDQKTSKKRKDTQPPIRADGRRKRTKITGADDDNTQLVGTSMAAAGSSAGTAPDSVAQVLDRRLGEITFLLRGLVRKADESADWEGKGKSHAVVESAEEERDGDADADTDSN</sequence>
<evidence type="ECO:0000313" key="3">
    <source>
        <dbReference type="Proteomes" id="UP000054018"/>
    </source>
</evidence>